<proteinExistence type="inferred from homology"/>
<evidence type="ECO:0000313" key="9">
    <source>
        <dbReference type="Proteomes" id="UP001258017"/>
    </source>
</evidence>
<dbReference type="InterPro" id="IPR055299">
    <property type="entry name" value="TIMMDC1"/>
</dbReference>
<sequence>MTMLPFQKYDAHRKSITEPVETRMERIKKIFVISRELQRLISFTTTAGVVGMVIGGLLHTQGTIQKFIDTNQATRFYSHYDAKKQLQLAFVKQFLKGGLKFGWKTALFSAIFESVQILLTTYREKPSVLHYVAGGGIAGLLFKMSLGIRGLSIEDLQNIKQEWALKTDALHNKQHKERMIKSIDDEFKETRLMYETNKRIQMELSMEPEKTKN</sequence>
<name>A0AAD9VKJ2_9HYME</name>
<evidence type="ECO:0000256" key="4">
    <source>
        <dbReference type="ARBA" id="ARBA00022989"/>
    </source>
</evidence>
<evidence type="ECO:0000256" key="7">
    <source>
        <dbReference type="ARBA" id="ARBA00041344"/>
    </source>
</evidence>
<dbReference type="Pfam" id="PF02466">
    <property type="entry name" value="Tim17"/>
    <property type="match status" value="1"/>
</dbReference>
<dbReference type="GO" id="GO:0016020">
    <property type="term" value="C:membrane"/>
    <property type="evidence" value="ECO:0007669"/>
    <property type="project" value="UniProtKB-SubCell"/>
</dbReference>
<comment type="caution">
    <text evidence="8">The sequence shown here is derived from an EMBL/GenBank/DDBJ whole genome shotgun (WGS) entry which is preliminary data.</text>
</comment>
<reference evidence="8" key="1">
    <citation type="submission" date="2021-08" db="EMBL/GenBank/DDBJ databases">
        <authorList>
            <person name="Misof B."/>
            <person name="Oliver O."/>
            <person name="Podsiadlowski L."/>
            <person name="Donath A."/>
            <person name="Peters R."/>
            <person name="Mayer C."/>
            <person name="Rust J."/>
            <person name="Gunkel S."/>
            <person name="Lesny P."/>
            <person name="Martin S."/>
            <person name="Oeyen J.P."/>
            <person name="Petersen M."/>
            <person name="Panagiotis P."/>
            <person name="Wilbrandt J."/>
            <person name="Tanja T."/>
        </authorList>
    </citation>
    <scope>NUCLEOTIDE SEQUENCE</scope>
    <source>
        <strain evidence="8">GBR_01_08_01A</strain>
        <tissue evidence="8">Thorax + abdomen</tissue>
    </source>
</reference>
<evidence type="ECO:0000256" key="1">
    <source>
        <dbReference type="ARBA" id="ARBA00004141"/>
    </source>
</evidence>
<dbReference type="PANTHER" id="PTHR13002:SF1">
    <property type="entry name" value="COMPLEX I ASSEMBLY FACTOR TIMMDC1, MITOCHONDRIAL"/>
    <property type="match status" value="1"/>
</dbReference>
<reference evidence="8" key="2">
    <citation type="journal article" date="2023" name="Commun. Biol.">
        <title>Intrasexual cuticular hydrocarbon dimorphism in a wasp sheds light on hydrocarbon biosynthesis genes in Hymenoptera.</title>
        <authorList>
            <person name="Moris V.C."/>
            <person name="Podsiadlowski L."/>
            <person name="Martin S."/>
            <person name="Oeyen J.P."/>
            <person name="Donath A."/>
            <person name="Petersen M."/>
            <person name="Wilbrandt J."/>
            <person name="Misof B."/>
            <person name="Liedtke D."/>
            <person name="Thamm M."/>
            <person name="Scheiner R."/>
            <person name="Schmitt T."/>
            <person name="Niehuis O."/>
        </authorList>
    </citation>
    <scope>NUCLEOTIDE SEQUENCE</scope>
    <source>
        <strain evidence="8">GBR_01_08_01A</strain>
    </source>
</reference>
<dbReference type="AlphaFoldDB" id="A0AAD9VKJ2"/>
<dbReference type="GO" id="GO:0032981">
    <property type="term" value="P:mitochondrial respiratory chain complex I assembly"/>
    <property type="evidence" value="ECO:0007669"/>
    <property type="project" value="InterPro"/>
</dbReference>
<evidence type="ECO:0000313" key="8">
    <source>
        <dbReference type="EMBL" id="KAK2577879.1"/>
    </source>
</evidence>
<dbReference type="Proteomes" id="UP001258017">
    <property type="component" value="Unassembled WGS sequence"/>
</dbReference>
<keyword evidence="5" id="KW-0472">Membrane</keyword>
<protein>
    <recommendedName>
        <fullName evidence="6">Complex I assembly factor TIMMDC1, mitochondrial</fullName>
    </recommendedName>
    <alternativeName>
        <fullName evidence="7">Translocase of inner mitochondrial membrane domain-containing protein 1</fullName>
    </alternativeName>
</protein>
<keyword evidence="3" id="KW-0812">Transmembrane</keyword>
<dbReference type="GO" id="GO:0005739">
    <property type="term" value="C:mitochondrion"/>
    <property type="evidence" value="ECO:0007669"/>
    <property type="project" value="TreeGrafter"/>
</dbReference>
<gene>
    <name evidence="8" type="ORF">KPH14_001391</name>
</gene>
<dbReference type="EMBL" id="JAIFRP010001006">
    <property type="protein sequence ID" value="KAK2577879.1"/>
    <property type="molecule type" value="Genomic_DNA"/>
</dbReference>
<keyword evidence="9" id="KW-1185">Reference proteome</keyword>
<comment type="subcellular location">
    <subcellularLocation>
        <location evidence="1">Membrane</location>
        <topology evidence="1">Multi-pass membrane protein</topology>
    </subcellularLocation>
</comment>
<evidence type="ECO:0000256" key="3">
    <source>
        <dbReference type="ARBA" id="ARBA00022692"/>
    </source>
</evidence>
<accession>A0AAD9VKJ2</accession>
<evidence type="ECO:0000256" key="5">
    <source>
        <dbReference type="ARBA" id="ARBA00023136"/>
    </source>
</evidence>
<evidence type="ECO:0000256" key="2">
    <source>
        <dbReference type="ARBA" id="ARBA00008444"/>
    </source>
</evidence>
<keyword evidence="4" id="KW-1133">Transmembrane helix</keyword>
<evidence type="ECO:0000256" key="6">
    <source>
        <dbReference type="ARBA" id="ARBA00040778"/>
    </source>
</evidence>
<dbReference type="PANTHER" id="PTHR13002">
    <property type="entry name" value="C3ORF1 PROTEIN-RELATED"/>
    <property type="match status" value="1"/>
</dbReference>
<organism evidence="8 9">
    <name type="scientific">Odynerus spinipes</name>
    <dbReference type="NCBI Taxonomy" id="1348599"/>
    <lineage>
        <taxon>Eukaryota</taxon>
        <taxon>Metazoa</taxon>
        <taxon>Ecdysozoa</taxon>
        <taxon>Arthropoda</taxon>
        <taxon>Hexapoda</taxon>
        <taxon>Insecta</taxon>
        <taxon>Pterygota</taxon>
        <taxon>Neoptera</taxon>
        <taxon>Endopterygota</taxon>
        <taxon>Hymenoptera</taxon>
        <taxon>Apocrita</taxon>
        <taxon>Aculeata</taxon>
        <taxon>Vespoidea</taxon>
        <taxon>Vespidae</taxon>
        <taxon>Eumeninae</taxon>
        <taxon>Odynerus</taxon>
    </lineage>
</organism>
<comment type="similarity">
    <text evidence="2">Belongs to the Tim17/Tim22/Tim23 family.</text>
</comment>